<dbReference type="AlphaFoldDB" id="A0A427YFS8"/>
<comment type="caution">
    <text evidence="1">The sequence shown here is derived from an EMBL/GenBank/DDBJ whole genome shotgun (WGS) entry which is preliminary data.</text>
</comment>
<reference evidence="1 2" key="1">
    <citation type="submission" date="2018-11" db="EMBL/GenBank/DDBJ databases">
        <title>Genome sequence of Saitozyma podzolica DSM 27192.</title>
        <authorList>
            <person name="Aliyu H."/>
            <person name="Gorte O."/>
            <person name="Ochsenreither K."/>
        </authorList>
    </citation>
    <scope>NUCLEOTIDE SEQUENCE [LARGE SCALE GENOMIC DNA]</scope>
    <source>
        <strain evidence="1 2">DSM 27192</strain>
    </source>
</reference>
<organism evidence="1 2">
    <name type="scientific">Saitozyma podzolica</name>
    <dbReference type="NCBI Taxonomy" id="1890683"/>
    <lineage>
        <taxon>Eukaryota</taxon>
        <taxon>Fungi</taxon>
        <taxon>Dikarya</taxon>
        <taxon>Basidiomycota</taxon>
        <taxon>Agaricomycotina</taxon>
        <taxon>Tremellomycetes</taxon>
        <taxon>Tremellales</taxon>
        <taxon>Trimorphomycetaceae</taxon>
        <taxon>Saitozyma</taxon>
    </lineage>
</organism>
<keyword evidence="2" id="KW-1185">Reference proteome</keyword>
<evidence type="ECO:0000313" key="2">
    <source>
        <dbReference type="Proteomes" id="UP000279259"/>
    </source>
</evidence>
<gene>
    <name evidence="1" type="ORF">EHS25_001934</name>
</gene>
<dbReference type="OrthoDB" id="338622at2759"/>
<name>A0A427YFS8_9TREE</name>
<dbReference type="EMBL" id="RSCD01000012">
    <property type="protein sequence ID" value="RSH89948.1"/>
    <property type="molecule type" value="Genomic_DNA"/>
</dbReference>
<dbReference type="Gene3D" id="3.40.30.10">
    <property type="entry name" value="Glutaredoxin"/>
    <property type="match status" value="1"/>
</dbReference>
<dbReference type="Proteomes" id="UP000279259">
    <property type="component" value="Unassembled WGS sequence"/>
</dbReference>
<dbReference type="SUPFAM" id="SSF52833">
    <property type="entry name" value="Thioredoxin-like"/>
    <property type="match status" value="1"/>
</dbReference>
<dbReference type="InterPro" id="IPR036249">
    <property type="entry name" value="Thioredoxin-like_sf"/>
</dbReference>
<dbReference type="STRING" id="1890683.A0A427YFS8"/>
<protein>
    <submittedName>
        <fullName evidence="1">Uncharacterized protein</fullName>
    </submittedName>
</protein>
<proteinExistence type="predicted"/>
<accession>A0A427YFS8</accession>
<evidence type="ECO:0000313" key="1">
    <source>
        <dbReference type="EMBL" id="RSH89948.1"/>
    </source>
</evidence>
<sequence>MTEKHSLKYPVLSDKDLVFAHKLGIVWEQPAAMRGIFSASGTDQLKRTGRDTLELPVPATMLVGKDGLVKNIWADPDYTTRLEPTAAITWIDEVNRSDGN</sequence>